<protein>
    <recommendedName>
        <fullName evidence="3">CwlT-like lysozyme domain-containing protein</fullName>
    </recommendedName>
</protein>
<keyword evidence="2" id="KW-0812">Transmembrane</keyword>
<dbReference type="InterPro" id="IPR023346">
    <property type="entry name" value="Lysozyme-like_dom_sf"/>
</dbReference>
<sequence length="211" mass="24135">MTRKKRWLKRLGVTFLLMIGCFVSVTMFTIYRQVQQVMKWQTEVNAASKKYGIEEYSDIALAIIFTESKGEHVDLMQSSESRYGIRNQISTTEESIDSGTEHLAEVIKVAQDKDCDIWTAVQAYNFGTSYINYVADRGHVDSIDTSKTYSRDVLAPLLGNEKKETYFYKHPLALINNRGRLYKNGGNFLYSQTVKLNLFFLTIFGDLKSSG</sequence>
<dbReference type="Gene3D" id="1.10.530.10">
    <property type="match status" value="1"/>
</dbReference>
<organism evidence="4 5">
    <name type="scientific">Vagococcus vulneris</name>
    <dbReference type="NCBI Taxonomy" id="1977869"/>
    <lineage>
        <taxon>Bacteria</taxon>
        <taxon>Bacillati</taxon>
        <taxon>Bacillota</taxon>
        <taxon>Bacilli</taxon>
        <taxon>Lactobacillales</taxon>
        <taxon>Enterococcaceae</taxon>
        <taxon>Vagococcus</taxon>
    </lineage>
</organism>
<name>A0A429ZZV7_9ENTE</name>
<comment type="caution">
    <text evidence="4">The sequence shown here is derived from an EMBL/GenBank/DDBJ whole genome shotgun (WGS) entry which is preliminary data.</text>
</comment>
<dbReference type="OrthoDB" id="1654978at2"/>
<evidence type="ECO:0000256" key="1">
    <source>
        <dbReference type="ARBA" id="ARBA00004241"/>
    </source>
</evidence>
<dbReference type="InterPro" id="IPR047194">
    <property type="entry name" value="CwlT-like_lysozyme"/>
</dbReference>
<dbReference type="Proteomes" id="UP000287857">
    <property type="component" value="Unassembled WGS sequence"/>
</dbReference>
<accession>A0A429ZZV7</accession>
<dbReference type="SUPFAM" id="SSF53955">
    <property type="entry name" value="Lysozyme-like"/>
    <property type="match status" value="1"/>
</dbReference>
<evidence type="ECO:0000313" key="4">
    <source>
        <dbReference type="EMBL" id="RST99588.1"/>
    </source>
</evidence>
<evidence type="ECO:0000313" key="5">
    <source>
        <dbReference type="Proteomes" id="UP000287857"/>
    </source>
</evidence>
<feature type="domain" description="CwlT-like lysozyme" evidence="3">
    <location>
        <begin position="35"/>
        <end position="197"/>
    </location>
</feature>
<dbReference type="EMBL" id="NGJS01000004">
    <property type="protein sequence ID" value="RST99588.1"/>
    <property type="molecule type" value="Genomic_DNA"/>
</dbReference>
<dbReference type="CDD" id="cd16891">
    <property type="entry name" value="CwlT-like"/>
    <property type="match status" value="1"/>
</dbReference>
<proteinExistence type="predicted"/>
<reference evidence="4 5" key="1">
    <citation type="submission" date="2017-05" db="EMBL/GenBank/DDBJ databases">
        <title>Vagococcus spp. assemblies.</title>
        <authorList>
            <person name="Gulvik C.A."/>
        </authorList>
    </citation>
    <scope>NUCLEOTIDE SEQUENCE [LARGE SCALE GENOMIC DNA]</scope>
    <source>
        <strain evidence="4 5">SS1995</strain>
    </source>
</reference>
<dbReference type="RefSeq" id="WP_125983526.1">
    <property type="nucleotide sequence ID" value="NZ_NGJS01000004.1"/>
</dbReference>
<comment type="subcellular location">
    <subcellularLocation>
        <location evidence="1">Cell surface</location>
    </subcellularLocation>
</comment>
<evidence type="ECO:0000259" key="3">
    <source>
        <dbReference type="Pfam" id="PF13702"/>
    </source>
</evidence>
<keyword evidence="2" id="KW-0472">Membrane</keyword>
<gene>
    <name evidence="4" type="ORF">CBF37_04480</name>
</gene>
<keyword evidence="2" id="KW-1133">Transmembrane helix</keyword>
<feature type="transmembrane region" description="Helical" evidence="2">
    <location>
        <begin position="12"/>
        <end position="31"/>
    </location>
</feature>
<dbReference type="AlphaFoldDB" id="A0A429ZZV7"/>
<keyword evidence="5" id="KW-1185">Reference proteome</keyword>
<dbReference type="Pfam" id="PF13702">
    <property type="entry name" value="Lysozyme_like"/>
    <property type="match status" value="1"/>
</dbReference>
<evidence type="ECO:0000256" key="2">
    <source>
        <dbReference type="SAM" id="Phobius"/>
    </source>
</evidence>
<dbReference type="GO" id="GO:0009986">
    <property type="term" value="C:cell surface"/>
    <property type="evidence" value="ECO:0007669"/>
    <property type="project" value="UniProtKB-SubCell"/>
</dbReference>
<dbReference type="PROSITE" id="PS51257">
    <property type="entry name" value="PROKAR_LIPOPROTEIN"/>
    <property type="match status" value="1"/>
</dbReference>